<sequence>MRRLCGALLIAVTLLVSAYGWNHYDSLSDRYKPHIDKAIRQANAQFMGNKKHINYYKVEGDPAIGEKYHFRVMLKTTKCDVADNVNGYKHRNDCAVEGLGLPWIDCVVCNTKTGELVDCALKKKAKSRESVRKQCLITPGYRAGHTNLLAQKSGSDAPATGCVGCV</sequence>
<proteinExistence type="predicted"/>
<evidence type="ECO:0000313" key="2">
    <source>
        <dbReference type="Proteomes" id="UP000504632"/>
    </source>
</evidence>
<dbReference type="FunCoup" id="A0A6J2VFN7">
    <property type="interactions" value="12"/>
</dbReference>
<name>A0A6J2VFN7_CHACN</name>
<dbReference type="AlphaFoldDB" id="A0A6J2VFN7"/>
<keyword evidence="2" id="KW-1185">Reference proteome</keyword>
<dbReference type="InParanoid" id="A0A6J2VFN7"/>
<evidence type="ECO:0000256" key="1">
    <source>
        <dbReference type="SAM" id="SignalP"/>
    </source>
</evidence>
<dbReference type="GeneID" id="115811829"/>
<protein>
    <submittedName>
        <fullName evidence="3">Cystatin-like protein</fullName>
    </submittedName>
</protein>
<dbReference type="OrthoDB" id="8894922at2759"/>
<keyword evidence="1" id="KW-0732">Signal</keyword>
<organism evidence="2 3">
    <name type="scientific">Chanos chanos</name>
    <name type="common">Milkfish</name>
    <name type="synonym">Mugil chanos</name>
    <dbReference type="NCBI Taxonomy" id="29144"/>
    <lineage>
        <taxon>Eukaryota</taxon>
        <taxon>Metazoa</taxon>
        <taxon>Chordata</taxon>
        <taxon>Craniata</taxon>
        <taxon>Vertebrata</taxon>
        <taxon>Euteleostomi</taxon>
        <taxon>Actinopterygii</taxon>
        <taxon>Neopterygii</taxon>
        <taxon>Teleostei</taxon>
        <taxon>Ostariophysi</taxon>
        <taxon>Gonorynchiformes</taxon>
        <taxon>Chanidae</taxon>
        <taxon>Chanos</taxon>
    </lineage>
</organism>
<dbReference type="Proteomes" id="UP000504632">
    <property type="component" value="Chromosome 5"/>
</dbReference>
<feature type="chain" id="PRO_5026962914" evidence="1">
    <location>
        <begin position="21"/>
        <end position="166"/>
    </location>
</feature>
<dbReference type="RefSeq" id="XP_030630066.1">
    <property type="nucleotide sequence ID" value="XM_030774206.1"/>
</dbReference>
<evidence type="ECO:0000313" key="3">
    <source>
        <dbReference type="RefSeq" id="XP_030630066.1"/>
    </source>
</evidence>
<gene>
    <name evidence="3" type="primary">si:dkeyp-73d8.6</name>
</gene>
<feature type="signal peptide" evidence="1">
    <location>
        <begin position="1"/>
        <end position="20"/>
    </location>
</feature>
<accession>A0A6J2VFN7</accession>
<reference evidence="3" key="1">
    <citation type="submission" date="2025-08" db="UniProtKB">
        <authorList>
            <consortium name="RefSeq"/>
        </authorList>
    </citation>
    <scope>IDENTIFICATION</scope>
</reference>